<reference evidence="1" key="1">
    <citation type="submission" date="2022-07" db="EMBL/GenBank/DDBJ databases">
        <title>Arcobacter roscoffensis sp. nov., a marine bacterium isolated from coastal seawater collected from Roscoff, France.</title>
        <authorList>
            <person name="Pascual J."/>
            <person name="Lepeaux C."/>
            <person name="Methner A."/>
            <person name="Overmann J."/>
        </authorList>
    </citation>
    <scope>NUCLEOTIDE SEQUENCE</scope>
    <source>
        <strain evidence="1">ARW1-2F2</strain>
    </source>
</reference>
<proteinExistence type="predicted"/>
<dbReference type="InterPro" id="IPR025449">
    <property type="entry name" value="JetB"/>
</dbReference>
<gene>
    <name evidence="1" type="ORF">NJU99_08475</name>
</gene>
<organism evidence="1 2">
    <name type="scientific">Arcobacter roscoffensis</name>
    <dbReference type="NCBI Taxonomy" id="2961520"/>
    <lineage>
        <taxon>Bacteria</taxon>
        <taxon>Pseudomonadati</taxon>
        <taxon>Campylobacterota</taxon>
        <taxon>Epsilonproteobacteria</taxon>
        <taxon>Campylobacterales</taxon>
        <taxon>Arcobacteraceae</taxon>
        <taxon>Arcobacter</taxon>
    </lineage>
</organism>
<keyword evidence="2" id="KW-1185">Reference proteome</keyword>
<protein>
    <submittedName>
        <fullName evidence="1">DUF4194 domain-containing protein</fullName>
    </submittedName>
</protein>
<dbReference type="Proteomes" id="UP001060012">
    <property type="component" value="Chromosome"/>
</dbReference>
<name>A0ABY5E3H7_9BACT</name>
<accession>A0ABY5E3H7</accession>
<dbReference type="Pfam" id="PF13835">
    <property type="entry name" value="DUF4194"/>
    <property type="match status" value="1"/>
</dbReference>
<evidence type="ECO:0000313" key="1">
    <source>
        <dbReference type="EMBL" id="UTJ05303.1"/>
    </source>
</evidence>
<dbReference type="RefSeq" id="WP_254575484.1">
    <property type="nucleotide sequence ID" value="NZ_CP100595.1"/>
</dbReference>
<sequence>MASSIYNEFVELVNEAGLDLEDFQDITSYLLENGVICREDSQKEEKYYDNFLRLESIIKDYLNLININVVHDEDLLSIRLYAPGSDFPQSYLDDDIKSNMSMSLSSEESAYLIALAILYNQKFNEGQIEDDASVEVELEEFNTALASYLSYSANENKSVRDEALRTLRRLKVLNYAKGVFESEDAPLIIRPYIKQVILPDMLKPFLEKDEVNTTEHKDISNENE</sequence>
<evidence type="ECO:0000313" key="2">
    <source>
        <dbReference type="Proteomes" id="UP001060012"/>
    </source>
</evidence>
<dbReference type="EMBL" id="CP100595">
    <property type="protein sequence ID" value="UTJ05303.1"/>
    <property type="molecule type" value="Genomic_DNA"/>
</dbReference>